<reference evidence="1 2" key="1">
    <citation type="submission" date="2016-12" db="EMBL/GenBank/DDBJ databases">
        <authorList>
            <person name="Song W.-J."/>
            <person name="Kurnit D.M."/>
        </authorList>
    </citation>
    <scope>NUCLEOTIDE SEQUENCE [LARGE SCALE GENOMIC DNA]</scope>
    <source>
        <strain evidence="1 2">DSM 18488</strain>
    </source>
</reference>
<gene>
    <name evidence="1" type="ORF">SAMN02745220_01167</name>
</gene>
<evidence type="ECO:0000313" key="2">
    <source>
        <dbReference type="Proteomes" id="UP000184603"/>
    </source>
</evidence>
<dbReference type="AlphaFoldDB" id="A0A1M7Y1N0"/>
<name>A0A1M7Y1N0_9BACT</name>
<keyword evidence="2" id="KW-1185">Reference proteome</keyword>
<organism evidence="1 2">
    <name type="scientific">Desulfopila aestuarii DSM 18488</name>
    <dbReference type="NCBI Taxonomy" id="1121416"/>
    <lineage>
        <taxon>Bacteria</taxon>
        <taxon>Pseudomonadati</taxon>
        <taxon>Thermodesulfobacteriota</taxon>
        <taxon>Desulfobulbia</taxon>
        <taxon>Desulfobulbales</taxon>
        <taxon>Desulfocapsaceae</taxon>
        <taxon>Desulfopila</taxon>
    </lineage>
</organism>
<evidence type="ECO:0000313" key="1">
    <source>
        <dbReference type="EMBL" id="SHO45656.1"/>
    </source>
</evidence>
<protein>
    <submittedName>
        <fullName evidence="1">Uncharacterized protein</fullName>
    </submittedName>
</protein>
<dbReference type="OrthoDB" id="5469096at2"/>
<proteinExistence type="predicted"/>
<sequence length="417" mass="47232">MDLSIEQPCPSCGAEIVINEDDRLIRCEFCDVPSFRVRQKLPRYLLPPKLPSHIDEDGVFYIPYLRFKGCIYSIQGKEVLHRLIDTTRVGCDSGFVPASLGLRPQAMKVRPVTDHATGKFVRQTVKADSIFHEAAKITRIFTEDRKSHLYHRAFIGETISRIYLPAYRYSGMLYDGVTHQKLGLDTVAEEFGKSLLPFARDWEPRYISMLCPECGDVMHGSRETLVVVCSGCSRHWIEEGGTFHALGYLAVPPRESEAHYLPFWRIEPEDESGQLVSLADFFELTNQPVVIRRSHREQKMVFTIPAFKLNPALFLQTSRMLTVGQGSSPLPQQYDIAGDNVYPVTLPASEAAEALKTVLVASSVSIRKVLDLLSTIQFRTYRKKLIYLPFRDAGHDFIEQHTGVCIANAALRYGKKM</sequence>
<dbReference type="EMBL" id="FRFE01000004">
    <property type="protein sequence ID" value="SHO45656.1"/>
    <property type="molecule type" value="Genomic_DNA"/>
</dbReference>
<accession>A0A1M7Y1N0</accession>
<dbReference type="RefSeq" id="WP_073612511.1">
    <property type="nucleotide sequence ID" value="NZ_FRFE01000004.1"/>
</dbReference>
<dbReference type="STRING" id="1121416.SAMN02745220_01167"/>
<dbReference type="Proteomes" id="UP000184603">
    <property type="component" value="Unassembled WGS sequence"/>
</dbReference>